<organism evidence="2 3">
    <name type="scientific">Bacillus seohaeanensis</name>
    <dbReference type="NCBI Taxonomy" id="284580"/>
    <lineage>
        <taxon>Bacteria</taxon>
        <taxon>Bacillati</taxon>
        <taxon>Bacillota</taxon>
        <taxon>Bacilli</taxon>
        <taxon>Bacillales</taxon>
        <taxon>Bacillaceae</taxon>
        <taxon>Bacillus</taxon>
    </lineage>
</organism>
<proteinExistence type="predicted"/>
<keyword evidence="1" id="KW-1133">Transmembrane helix</keyword>
<dbReference type="RefSeq" id="WP_377937141.1">
    <property type="nucleotide sequence ID" value="NZ_JBHUMF010000031.1"/>
</dbReference>
<dbReference type="Proteomes" id="UP001597506">
    <property type="component" value="Unassembled WGS sequence"/>
</dbReference>
<protein>
    <recommendedName>
        <fullName evidence="4">Phage holin family protein</fullName>
    </recommendedName>
</protein>
<keyword evidence="1" id="KW-0472">Membrane</keyword>
<feature type="transmembrane region" description="Helical" evidence="1">
    <location>
        <begin position="33"/>
        <end position="53"/>
    </location>
</feature>
<accession>A0ABW5RVK8</accession>
<evidence type="ECO:0008006" key="4">
    <source>
        <dbReference type="Google" id="ProtNLM"/>
    </source>
</evidence>
<evidence type="ECO:0000256" key="1">
    <source>
        <dbReference type="SAM" id="Phobius"/>
    </source>
</evidence>
<evidence type="ECO:0000313" key="2">
    <source>
        <dbReference type="EMBL" id="MFD2682484.1"/>
    </source>
</evidence>
<dbReference type="EMBL" id="JBHUMF010000031">
    <property type="protein sequence ID" value="MFD2682484.1"/>
    <property type="molecule type" value="Genomic_DNA"/>
</dbReference>
<feature type="transmembrane region" description="Helical" evidence="1">
    <location>
        <begin position="65"/>
        <end position="86"/>
    </location>
</feature>
<comment type="caution">
    <text evidence="2">The sequence shown here is derived from an EMBL/GenBank/DDBJ whole genome shotgun (WGS) entry which is preliminary data.</text>
</comment>
<keyword evidence="1" id="KW-0812">Transmembrane</keyword>
<feature type="transmembrane region" description="Helical" evidence="1">
    <location>
        <begin position="98"/>
        <end position="122"/>
    </location>
</feature>
<reference evidence="3" key="1">
    <citation type="journal article" date="2019" name="Int. J. Syst. Evol. Microbiol.">
        <title>The Global Catalogue of Microorganisms (GCM) 10K type strain sequencing project: providing services to taxonomists for standard genome sequencing and annotation.</title>
        <authorList>
            <consortium name="The Broad Institute Genomics Platform"/>
            <consortium name="The Broad Institute Genome Sequencing Center for Infectious Disease"/>
            <person name="Wu L."/>
            <person name="Ma J."/>
        </authorList>
    </citation>
    <scope>NUCLEOTIDE SEQUENCE [LARGE SCALE GENOMIC DNA]</scope>
    <source>
        <strain evidence="3">KCTC 3913</strain>
    </source>
</reference>
<keyword evidence="3" id="KW-1185">Reference proteome</keyword>
<gene>
    <name evidence="2" type="ORF">ACFSUL_17225</name>
</gene>
<sequence length="128" mass="13667">MKKLNWKLIIILVVFALVRPVMSMLGISEAIGKPVASIGATIIISFVWIIAVVRARESQPVLTLMLVGIGYAVLAIIISGIFSPILLGQLQGPLTNMFAFVSVFVTNAIWGLIAGVIASVFVKGETTK</sequence>
<name>A0ABW5RVK8_9BACI</name>
<evidence type="ECO:0000313" key="3">
    <source>
        <dbReference type="Proteomes" id="UP001597506"/>
    </source>
</evidence>